<keyword evidence="8" id="KW-1185">Reference proteome</keyword>
<evidence type="ECO:0000256" key="3">
    <source>
        <dbReference type="ARBA" id="ARBA00023002"/>
    </source>
</evidence>
<evidence type="ECO:0000256" key="2">
    <source>
        <dbReference type="ARBA" id="ARBA00022833"/>
    </source>
</evidence>
<protein>
    <submittedName>
        <fullName evidence="7">NAD(P)-dependent alcohol dehydrogenase</fullName>
    </submittedName>
</protein>
<gene>
    <name evidence="7" type="ORF">KDH_14820</name>
</gene>
<keyword evidence="2 4" id="KW-0862">Zinc</keyword>
<organism evidence="7 8">
    <name type="scientific">Dictyobacter halimunensis</name>
    <dbReference type="NCBI Taxonomy" id="3026934"/>
    <lineage>
        <taxon>Bacteria</taxon>
        <taxon>Bacillati</taxon>
        <taxon>Chloroflexota</taxon>
        <taxon>Ktedonobacteria</taxon>
        <taxon>Ktedonobacterales</taxon>
        <taxon>Dictyobacteraceae</taxon>
        <taxon>Dictyobacter</taxon>
    </lineage>
</organism>
<dbReference type="SUPFAM" id="SSF50129">
    <property type="entry name" value="GroES-like"/>
    <property type="match status" value="1"/>
</dbReference>
<accession>A0ABQ6FM14</accession>
<feature type="domain" description="Enoyl reductase (ER)" evidence="6">
    <location>
        <begin position="9"/>
        <end position="341"/>
    </location>
</feature>
<dbReference type="InterPro" id="IPR013154">
    <property type="entry name" value="ADH-like_N"/>
</dbReference>
<comment type="caution">
    <text evidence="7">The sequence shown here is derived from an EMBL/GenBank/DDBJ whole genome shotgun (WGS) entry which is preliminary data.</text>
</comment>
<evidence type="ECO:0000313" key="8">
    <source>
        <dbReference type="Proteomes" id="UP001344906"/>
    </source>
</evidence>
<dbReference type="InterPro" id="IPR011032">
    <property type="entry name" value="GroES-like_sf"/>
</dbReference>
<dbReference type="RefSeq" id="WP_338248323.1">
    <property type="nucleotide sequence ID" value="NZ_BSRI01000001.1"/>
</dbReference>
<comment type="cofactor">
    <cofactor evidence="4">
        <name>Zn(2+)</name>
        <dbReference type="ChEBI" id="CHEBI:29105"/>
    </cofactor>
</comment>
<dbReference type="InterPro" id="IPR002328">
    <property type="entry name" value="ADH_Zn_CS"/>
</dbReference>
<dbReference type="Proteomes" id="UP001344906">
    <property type="component" value="Unassembled WGS sequence"/>
</dbReference>
<evidence type="ECO:0000313" key="7">
    <source>
        <dbReference type="EMBL" id="GLV54635.1"/>
    </source>
</evidence>
<evidence type="ECO:0000256" key="1">
    <source>
        <dbReference type="ARBA" id="ARBA00022723"/>
    </source>
</evidence>
<dbReference type="CDD" id="cd08254">
    <property type="entry name" value="hydroxyacyl_CoA_DH"/>
    <property type="match status" value="1"/>
</dbReference>
<keyword evidence="5" id="KW-0812">Transmembrane</keyword>
<dbReference type="Gene3D" id="3.90.180.10">
    <property type="entry name" value="Medium-chain alcohol dehydrogenases, catalytic domain"/>
    <property type="match status" value="1"/>
</dbReference>
<dbReference type="Pfam" id="PF00107">
    <property type="entry name" value="ADH_zinc_N"/>
    <property type="match status" value="1"/>
</dbReference>
<evidence type="ECO:0000259" key="6">
    <source>
        <dbReference type="SMART" id="SM00829"/>
    </source>
</evidence>
<keyword evidence="5" id="KW-1133">Transmembrane helix</keyword>
<dbReference type="InterPro" id="IPR036291">
    <property type="entry name" value="NAD(P)-bd_dom_sf"/>
</dbReference>
<keyword evidence="5" id="KW-0472">Membrane</keyword>
<feature type="transmembrane region" description="Helical" evidence="5">
    <location>
        <begin position="166"/>
        <end position="186"/>
    </location>
</feature>
<comment type="similarity">
    <text evidence="4">Belongs to the zinc-containing alcohol dehydrogenase family.</text>
</comment>
<dbReference type="SUPFAM" id="SSF51735">
    <property type="entry name" value="NAD(P)-binding Rossmann-fold domains"/>
    <property type="match status" value="1"/>
</dbReference>
<dbReference type="InterPro" id="IPR050129">
    <property type="entry name" value="Zn_alcohol_dh"/>
</dbReference>
<dbReference type="PANTHER" id="PTHR43401:SF2">
    <property type="entry name" value="L-THREONINE 3-DEHYDROGENASE"/>
    <property type="match status" value="1"/>
</dbReference>
<dbReference type="PROSITE" id="PS00059">
    <property type="entry name" value="ADH_ZINC"/>
    <property type="match status" value="1"/>
</dbReference>
<dbReference type="SMART" id="SM00829">
    <property type="entry name" value="PKS_ER"/>
    <property type="match status" value="1"/>
</dbReference>
<dbReference type="PANTHER" id="PTHR43401">
    <property type="entry name" value="L-THREONINE 3-DEHYDROGENASE"/>
    <property type="match status" value="1"/>
</dbReference>
<dbReference type="EMBL" id="BSRI01000001">
    <property type="protein sequence ID" value="GLV54635.1"/>
    <property type="molecule type" value="Genomic_DNA"/>
</dbReference>
<evidence type="ECO:0000256" key="5">
    <source>
        <dbReference type="SAM" id="Phobius"/>
    </source>
</evidence>
<evidence type="ECO:0000256" key="4">
    <source>
        <dbReference type="RuleBase" id="RU361277"/>
    </source>
</evidence>
<keyword evidence="1 4" id="KW-0479">Metal-binding</keyword>
<sequence>MKAVRLIEAQSPLQMQEIPMPSIGERDVLIRVRAAGICHSDVHYRTGQSPVQPLPRTLGHEIAGVVEQVGSQVTTVRVGSRVCVHYVLSCGECSYCNAGHEQFCTRGSMVGRFVDGGYAEYVAVPEHNTVHLPDEIPFEQGAILMCSSATAFHALRKSRLKGSETVAIFGIGGLGASAIQLAYAFGALDVYAVDINADKCKIAEQYGAIAVNASTSDPVAEIRRRTQGKGVDVALEVIGLPQTMKQAVQSLAVMGRAVVAGISHRPLEIDTYRELIGREGEVIGASDHLLHELPLLLELARCGKLTVSETVTRTIPLDAGAINQVLDKLEQFRSDVRTVIVP</sequence>
<dbReference type="InterPro" id="IPR013149">
    <property type="entry name" value="ADH-like_C"/>
</dbReference>
<dbReference type="Pfam" id="PF08240">
    <property type="entry name" value="ADH_N"/>
    <property type="match status" value="1"/>
</dbReference>
<dbReference type="Gene3D" id="3.40.50.720">
    <property type="entry name" value="NAD(P)-binding Rossmann-like Domain"/>
    <property type="match status" value="1"/>
</dbReference>
<reference evidence="7 8" key="1">
    <citation type="submission" date="2023-02" db="EMBL/GenBank/DDBJ databases">
        <title>Dictyobacter halimunensis sp. nov., a new member of the class Ktedonobacteria from forest soil in a geothermal area.</title>
        <authorList>
            <person name="Rachmania M.K."/>
            <person name="Ningsih F."/>
            <person name="Sakai Y."/>
            <person name="Yabe S."/>
            <person name="Yokota A."/>
            <person name="Sjamsuridzal W."/>
        </authorList>
    </citation>
    <scope>NUCLEOTIDE SEQUENCE [LARGE SCALE GENOMIC DNA]</scope>
    <source>
        <strain evidence="7 8">S3.2.2.5</strain>
    </source>
</reference>
<keyword evidence="3" id="KW-0560">Oxidoreductase</keyword>
<proteinExistence type="inferred from homology"/>
<name>A0ABQ6FM14_9CHLR</name>
<dbReference type="InterPro" id="IPR020843">
    <property type="entry name" value="ER"/>
</dbReference>